<dbReference type="InterPro" id="IPR018383">
    <property type="entry name" value="UPF0324_pro"/>
</dbReference>
<dbReference type="PANTHER" id="PTHR30106">
    <property type="entry name" value="INNER MEMBRANE PROTEIN YEIH-RELATED"/>
    <property type="match status" value="1"/>
</dbReference>
<feature type="transmembrane region" description="Helical" evidence="8">
    <location>
        <begin position="172"/>
        <end position="190"/>
    </location>
</feature>
<feature type="transmembrane region" description="Helical" evidence="8">
    <location>
        <begin position="325"/>
        <end position="344"/>
    </location>
</feature>
<dbReference type="KEGG" id="stir:DDW44_26535"/>
<evidence type="ECO:0000313" key="9">
    <source>
        <dbReference type="EMBL" id="AWI31949.1"/>
    </source>
</evidence>
<evidence type="ECO:0000256" key="6">
    <source>
        <dbReference type="ARBA" id="ARBA00023136"/>
    </source>
</evidence>
<dbReference type="GO" id="GO:0005886">
    <property type="term" value="C:plasma membrane"/>
    <property type="evidence" value="ECO:0007669"/>
    <property type="project" value="UniProtKB-SubCell"/>
</dbReference>
<sequence>MTALTGPRARRVTARKPPAGRAGAVPGLALAAAGVSAAWLAHRAVPGLPMLTAAVVLGVAAAHTPWLAARVRGSCRGGLTLAARRLMRAGIVLLGLKLSLADVLGLGWATVVMVLAVVAATFGGTWWLGRRLGLPGDQPLLIAAGYSICGASAIGAVGSVHDSDDEDMVTSVALVTLCGTLAIAVLPLLHGPLGLTAAEFGRWVGAGVHDVGQVVATAQTAGPAALGEAVLVKLLRVALLAPLVAVLVVAARRRGRRTAGSGRPPLVPLFVVGFLALVVLRSTGLLPPQVLATAGTAQELLLAAALFGLGSAVHLPSLARTGPRVALLGLTSWVLIATAAYAGVRLTG</sequence>
<dbReference type="Proteomes" id="UP000244900">
    <property type="component" value="Chromosome"/>
</dbReference>
<accession>A0A2S1SZV1</accession>
<feature type="transmembrane region" description="Helical" evidence="8">
    <location>
        <begin position="140"/>
        <end position="160"/>
    </location>
</feature>
<feature type="region of interest" description="Disordered" evidence="7">
    <location>
        <begin position="1"/>
        <end position="20"/>
    </location>
</feature>
<feature type="transmembrane region" description="Helical" evidence="8">
    <location>
        <begin position="234"/>
        <end position="251"/>
    </location>
</feature>
<keyword evidence="6 8" id="KW-0472">Membrane</keyword>
<feature type="transmembrane region" description="Helical" evidence="8">
    <location>
        <begin position="90"/>
        <end position="120"/>
    </location>
</feature>
<feature type="transmembrane region" description="Helical" evidence="8">
    <location>
        <begin position="263"/>
        <end position="280"/>
    </location>
</feature>
<reference evidence="9 10" key="1">
    <citation type="submission" date="2018-05" db="EMBL/GenBank/DDBJ databases">
        <title>Complete genome sequence of sponge-derived Streptomyces sp. HNM0039.</title>
        <authorList>
            <person name="Huang X."/>
            <person name="Zhou S."/>
        </authorList>
    </citation>
    <scope>NUCLEOTIDE SEQUENCE [LARGE SCALE GENOMIC DNA]</scope>
    <source>
        <strain evidence="9 10">HNM0039</strain>
    </source>
</reference>
<evidence type="ECO:0000256" key="7">
    <source>
        <dbReference type="SAM" id="MobiDB-lite"/>
    </source>
</evidence>
<evidence type="ECO:0000256" key="4">
    <source>
        <dbReference type="ARBA" id="ARBA00022692"/>
    </source>
</evidence>
<dbReference type="PANTHER" id="PTHR30106:SF2">
    <property type="entry name" value="UPF0324 INNER MEMBRANE PROTEIN YEIH"/>
    <property type="match status" value="1"/>
</dbReference>
<dbReference type="AlphaFoldDB" id="A0A2S1SZV1"/>
<dbReference type="EMBL" id="CP029188">
    <property type="protein sequence ID" value="AWI31949.1"/>
    <property type="molecule type" value="Genomic_DNA"/>
</dbReference>
<feature type="transmembrane region" description="Helical" evidence="8">
    <location>
        <begin position="47"/>
        <end position="69"/>
    </location>
</feature>
<evidence type="ECO:0000256" key="1">
    <source>
        <dbReference type="ARBA" id="ARBA00004651"/>
    </source>
</evidence>
<keyword evidence="3" id="KW-1003">Cell membrane</keyword>
<comment type="similarity">
    <text evidence="2">Belongs to the UPF0324 family.</text>
</comment>
<dbReference type="Pfam" id="PF03601">
    <property type="entry name" value="Cons_hypoth698"/>
    <property type="match status" value="1"/>
</dbReference>
<protein>
    <submittedName>
        <fullName evidence="9">Putative sulfate exporter family transporter</fullName>
    </submittedName>
</protein>
<evidence type="ECO:0000256" key="3">
    <source>
        <dbReference type="ARBA" id="ARBA00022475"/>
    </source>
</evidence>
<evidence type="ECO:0000313" key="10">
    <source>
        <dbReference type="Proteomes" id="UP000244900"/>
    </source>
</evidence>
<proteinExistence type="inferred from homology"/>
<organism evidence="9 10">
    <name type="scientific">Streptomyces tirandamycinicus</name>
    <dbReference type="NCBI Taxonomy" id="2174846"/>
    <lineage>
        <taxon>Bacteria</taxon>
        <taxon>Bacillati</taxon>
        <taxon>Actinomycetota</taxon>
        <taxon>Actinomycetes</taxon>
        <taxon>Kitasatosporales</taxon>
        <taxon>Streptomycetaceae</taxon>
        <taxon>Streptomyces</taxon>
    </lineage>
</organism>
<comment type="subcellular location">
    <subcellularLocation>
        <location evidence="1">Cell membrane</location>
        <topology evidence="1">Multi-pass membrane protein</topology>
    </subcellularLocation>
</comment>
<keyword evidence="4 8" id="KW-0812">Transmembrane</keyword>
<dbReference type="OrthoDB" id="9766798at2"/>
<keyword evidence="10" id="KW-1185">Reference proteome</keyword>
<evidence type="ECO:0000256" key="8">
    <source>
        <dbReference type="SAM" id="Phobius"/>
    </source>
</evidence>
<gene>
    <name evidence="9" type="ORF">DDW44_26535</name>
</gene>
<dbReference type="RefSeq" id="WP_108908013.1">
    <property type="nucleotide sequence ID" value="NZ_CP029188.1"/>
</dbReference>
<name>A0A2S1SZV1_9ACTN</name>
<evidence type="ECO:0000256" key="2">
    <source>
        <dbReference type="ARBA" id="ARBA00007977"/>
    </source>
</evidence>
<feature type="transmembrane region" description="Helical" evidence="8">
    <location>
        <begin position="300"/>
        <end position="318"/>
    </location>
</feature>
<evidence type="ECO:0000256" key="5">
    <source>
        <dbReference type="ARBA" id="ARBA00022989"/>
    </source>
</evidence>
<keyword evidence="5 8" id="KW-1133">Transmembrane helix</keyword>